<dbReference type="InterPro" id="IPR043426">
    <property type="entry name" value="MltB-like"/>
</dbReference>
<sequence>MRFDRTVRRRLGATATAVAAMTALTASQAPGFAVPEPRKEKAAASDDVVWTEVPGDDVYHTELPPLRSPKPPELLKPGKKPAPLVVRAWSEAGVPATVLAAYRRAESAVGRSDPGCGLPWQLLAAIGKVESGQASGGRVDARGTTLAPILGPALDGNGFALIRDTDGGAYDGDGTYDRAVGPMQFIPSTWAAWGADGNGDGRKDPNNIFDAALAAGHYLCAGSRDLTRRSDLDRAILSYNRSDTYLRTVLSWLEFYRDGSHPVADGEGVLPVSPGPGGKTRPQAPVGGPGAPERPGKGDGGVVVGPQPTRPPSPSPTPPRPTKPGSPSPTPDPTGPGPTDPGPDPTDPGPDPTDPGPGPTDPGPSPDPTGPTTPPDPGGTDPGCPDDTPSPSPSDDAGTPAPGGPDEPCATPTGDPESAA</sequence>
<dbReference type="PANTHER" id="PTHR30163:SF8">
    <property type="entry name" value="LYTIC MUREIN TRANSGLYCOSYLASE"/>
    <property type="match status" value="1"/>
</dbReference>
<dbReference type="Pfam" id="PF13406">
    <property type="entry name" value="SLT_2"/>
    <property type="match status" value="1"/>
</dbReference>
<dbReference type="SUPFAM" id="SSF53955">
    <property type="entry name" value="Lysozyme-like"/>
    <property type="match status" value="1"/>
</dbReference>
<feature type="chain" id="PRO_5043862980" evidence="2">
    <location>
        <begin position="29"/>
        <end position="420"/>
    </location>
</feature>
<name>A0AAU8KNX8_9ACTN</name>
<dbReference type="RefSeq" id="WP_354598514.1">
    <property type="nucleotide sequence ID" value="NZ_CP136798.1"/>
</dbReference>
<dbReference type="AlphaFoldDB" id="A0AAU8KNX8"/>
<feature type="signal peptide" evidence="2">
    <location>
        <begin position="1"/>
        <end position="28"/>
    </location>
</feature>
<keyword evidence="2" id="KW-0732">Signal</keyword>
<proteinExistence type="predicted"/>
<dbReference type="PRINTS" id="PR01217">
    <property type="entry name" value="PRICHEXTENSN"/>
</dbReference>
<dbReference type="PANTHER" id="PTHR30163">
    <property type="entry name" value="MEMBRANE-BOUND LYTIC MUREIN TRANSGLYCOSYLASE B"/>
    <property type="match status" value="1"/>
</dbReference>
<organism evidence="4">
    <name type="scientific">Streptomyces sp. JL1001</name>
    <dbReference type="NCBI Taxonomy" id="3078227"/>
    <lineage>
        <taxon>Bacteria</taxon>
        <taxon>Bacillati</taxon>
        <taxon>Actinomycetota</taxon>
        <taxon>Actinomycetes</taxon>
        <taxon>Kitasatosporales</taxon>
        <taxon>Streptomycetaceae</taxon>
        <taxon>Streptomyces</taxon>
    </lineage>
</organism>
<accession>A0AAU8KNX8</accession>
<feature type="compositionally biased region" description="Pro residues" evidence="1">
    <location>
        <begin position="308"/>
        <end position="377"/>
    </location>
</feature>
<dbReference type="GO" id="GO:0008933">
    <property type="term" value="F:peptidoglycan lytic transglycosylase activity"/>
    <property type="evidence" value="ECO:0007669"/>
    <property type="project" value="TreeGrafter"/>
</dbReference>
<dbReference type="Gene3D" id="1.10.530.10">
    <property type="match status" value="1"/>
</dbReference>
<gene>
    <name evidence="4" type="ORF">R1Y80_32290</name>
</gene>
<dbReference type="EMBL" id="CP136798">
    <property type="protein sequence ID" value="XCN18041.1"/>
    <property type="molecule type" value="Genomic_DNA"/>
</dbReference>
<dbReference type="InterPro" id="IPR031304">
    <property type="entry name" value="SLT_2"/>
</dbReference>
<feature type="compositionally biased region" description="Low complexity" evidence="1">
    <location>
        <begin position="378"/>
        <end position="400"/>
    </location>
</feature>
<evidence type="ECO:0000313" key="4">
    <source>
        <dbReference type="EMBL" id="XCN18041.1"/>
    </source>
</evidence>
<feature type="domain" description="Transglycosylase SLT" evidence="3">
    <location>
        <begin position="169"/>
        <end position="219"/>
    </location>
</feature>
<dbReference type="CDD" id="cd13399">
    <property type="entry name" value="Slt35-like"/>
    <property type="match status" value="1"/>
</dbReference>
<dbReference type="InterPro" id="IPR023346">
    <property type="entry name" value="Lysozyme-like_dom_sf"/>
</dbReference>
<evidence type="ECO:0000256" key="1">
    <source>
        <dbReference type="SAM" id="MobiDB-lite"/>
    </source>
</evidence>
<reference evidence="4" key="1">
    <citation type="submission" date="2023-10" db="EMBL/GenBank/DDBJ databases">
        <title>Complete genome sequence of Streptomyces sp. JL1001.</title>
        <authorList>
            <person name="Jiang L."/>
        </authorList>
    </citation>
    <scope>NUCLEOTIDE SEQUENCE</scope>
    <source>
        <strain evidence="4">JL1001</strain>
    </source>
</reference>
<dbReference type="GO" id="GO:0009253">
    <property type="term" value="P:peptidoglycan catabolic process"/>
    <property type="evidence" value="ECO:0007669"/>
    <property type="project" value="TreeGrafter"/>
</dbReference>
<evidence type="ECO:0000256" key="2">
    <source>
        <dbReference type="SAM" id="SignalP"/>
    </source>
</evidence>
<feature type="region of interest" description="Disordered" evidence="1">
    <location>
        <begin position="266"/>
        <end position="420"/>
    </location>
</feature>
<evidence type="ECO:0000259" key="3">
    <source>
        <dbReference type="Pfam" id="PF13406"/>
    </source>
</evidence>
<protein>
    <submittedName>
        <fullName evidence="4">Lytic transglycosylase domain-containing protein</fullName>
    </submittedName>
</protein>